<reference evidence="5 6" key="1">
    <citation type="submission" date="2023-03" db="EMBL/GenBank/DDBJ databases">
        <title>Draft genome sequence of Streptomyces sp. K1PA1 isolated from peat swamp forest in Thailand.</title>
        <authorList>
            <person name="Klaysubun C."/>
            <person name="Duangmal K."/>
        </authorList>
    </citation>
    <scope>NUCLEOTIDE SEQUENCE [LARGE SCALE GENOMIC DNA]</scope>
    <source>
        <strain evidence="5 6">K1PA1</strain>
    </source>
</reference>
<evidence type="ECO:0000256" key="3">
    <source>
        <dbReference type="SAM" id="MobiDB-lite"/>
    </source>
</evidence>
<dbReference type="RefSeq" id="WP_276109792.1">
    <property type="nucleotide sequence ID" value="NZ_JARJBB010000007.1"/>
</dbReference>
<organism evidence="5 6">
    <name type="scientific">Streptomyces tropicalis</name>
    <dbReference type="NCBI Taxonomy" id="3034234"/>
    <lineage>
        <taxon>Bacteria</taxon>
        <taxon>Bacillati</taxon>
        <taxon>Actinomycetota</taxon>
        <taxon>Actinomycetes</taxon>
        <taxon>Kitasatosporales</taxon>
        <taxon>Streptomycetaceae</taxon>
        <taxon>Streptomyces</taxon>
    </lineage>
</organism>
<evidence type="ECO:0000259" key="4">
    <source>
        <dbReference type="Pfam" id="PF13490"/>
    </source>
</evidence>
<sequence length="112" mass="11969">MSAAHQECRTIRDLLAGHALQVLSPEETRAVGAHLAACPACRDEHDCLATVAAHLTALRHCLTGATGPEQGSRIGRQQAGRPRGRRGAPRDGLLASLTLPQWVDRMAVAYAR</sequence>
<dbReference type="InterPro" id="IPR041916">
    <property type="entry name" value="Anti_sigma_zinc_sf"/>
</dbReference>
<evidence type="ECO:0000313" key="5">
    <source>
        <dbReference type="EMBL" id="MDF3300240.1"/>
    </source>
</evidence>
<feature type="domain" description="Putative zinc-finger" evidence="4">
    <location>
        <begin position="8"/>
        <end position="42"/>
    </location>
</feature>
<proteinExistence type="predicted"/>
<evidence type="ECO:0000256" key="2">
    <source>
        <dbReference type="ARBA" id="ARBA00023163"/>
    </source>
</evidence>
<protein>
    <submittedName>
        <fullName evidence="5">Zf-HC2 domain-containing protein</fullName>
    </submittedName>
</protein>
<dbReference type="InterPro" id="IPR027383">
    <property type="entry name" value="Znf_put"/>
</dbReference>
<gene>
    <name evidence="5" type="ORF">P3H78_16770</name>
</gene>
<feature type="region of interest" description="Disordered" evidence="3">
    <location>
        <begin position="64"/>
        <end position="91"/>
    </location>
</feature>
<dbReference type="Pfam" id="PF13490">
    <property type="entry name" value="zf-HC2"/>
    <property type="match status" value="1"/>
</dbReference>
<keyword evidence="6" id="KW-1185">Reference proteome</keyword>
<keyword evidence="2" id="KW-0804">Transcription</keyword>
<dbReference type="Gene3D" id="1.10.10.1320">
    <property type="entry name" value="Anti-sigma factor, zinc-finger domain"/>
    <property type="match status" value="1"/>
</dbReference>
<evidence type="ECO:0000313" key="6">
    <source>
        <dbReference type="Proteomes" id="UP001221150"/>
    </source>
</evidence>
<name>A0ABT6A6G3_9ACTN</name>
<keyword evidence="1" id="KW-0805">Transcription regulation</keyword>
<dbReference type="Proteomes" id="UP001221150">
    <property type="component" value="Unassembled WGS sequence"/>
</dbReference>
<accession>A0ABT6A6G3</accession>
<evidence type="ECO:0000256" key="1">
    <source>
        <dbReference type="ARBA" id="ARBA00023015"/>
    </source>
</evidence>
<dbReference type="EMBL" id="JARJBB010000007">
    <property type="protein sequence ID" value="MDF3300240.1"/>
    <property type="molecule type" value="Genomic_DNA"/>
</dbReference>
<comment type="caution">
    <text evidence="5">The sequence shown here is derived from an EMBL/GenBank/DDBJ whole genome shotgun (WGS) entry which is preliminary data.</text>
</comment>